<feature type="repeat" description="ANK" evidence="1">
    <location>
        <begin position="238"/>
        <end position="270"/>
    </location>
</feature>
<dbReference type="HOGENOM" id="CLU_794086_0_0_6"/>
<sequence>MNKNLSEKMNLVLQKEYLIITPSDPHPYLGTESVRGCYAVFIHHPQRSAVLHWDDNCCHLSLKEYVNEFLDDSILLSDCSVALVGGWKDNIESQKSGNFLCEYFQSNCKHLDLSNFLIKKSQGSLEETGFSLVYINTSTGNIVANSNWQHYAPNDKKYRGKDVENRMKNCVLLDQTHLQNNLNENSGSRIYARDKFNDLQHEQSSRLCMAVQRDDINQLVKLIDEGITHVNVCPRNTRGWTPLHYACKLGKFDAALLLIQNGGDLYKKNDANNAPIDFLTRGSFEYEKLFTAYRVVVKHCSVNKQALLSFSLFSRHKETINEKEREILSIIDGGLKTKEGISELNKMYL</sequence>
<evidence type="ECO:0000313" key="3">
    <source>
        <dbReference type="Proteomes" id="UP000002770"/>
    </source>
</evidence>
<dbReference type="InParanoid" id="G9EPJ9"/>
<dbReference type="PROSITE" id="PS50088">
    <property type="entry name" value="ANK_REPEAT"/>
    <property type="match status" value="1"/>
</dbReference>
<accession>G9EPJ9</accession>
<keyword evidence="1" id="KW-0040">ANK repeat</keyword>
<dbReference type="Gene3D" id="1.25.40.20">
    <property type="entry name" value="Ankyrin repeat-containing domain"/>
    <property type="match status" value="1"/>
</dbReference>
<dbReference type="RefSeq" id="WP_006871104.1">
    <property type="nucleotide sequence ID" value="NZ_JH413823.1"/>
</dbReference>
<evidence type="ECO:0000256" key="1">
    <source>
        <dbReference type="PROSITE-ProRule" id="PRU00023"/>
    </source>
</evidence>
<dbReference type="AlphaFoldDB" id="G9EPJ9"/>
<dbReference type="STRING" id="658187.LDG_7185"/>
<proteinExistence type="predicted"/>
<organism evidence="2 3">
    <name type="scientific">Legionella drancourtii LLAP12</name>
    <dbReference type="NCBI Taxonomy" id="658187"/>
    <lineage>
        <taxon>Bacteria</taxon>
        <taxon>Pseudomonadati</taxon>
        <taxon>Pseudomonadota</taxon>
        <taxon>Gammaproteobacteria</taxon>
        <taxon>Legionellales</taxon>
        <taxon>Legionellaceae</taxon>
        <taxon>Legionella</taxon>
    </lineage>
</organism>
<gene>
    <name evidence="2" type="ORF">LDG_7185</name>
</gene>
<keyword evidence="3" id="KW-1185">Reference proteome</keyword>
<dbReference type="InterPro" id="IPR036770">
    <property type="entry name" value="Ankyrin_rpt-contain_sf"/>
</dbReference>
<dbReference type="SMART" id="SM00248">
    <property type="entry name" value="ANK"/>
    <property type="match status" value="2"/>
</dbReference>
<reference evidence="2 3" key="1">
    <citation type="journal article" date="2011" name="BMC Genomics">
        <title>Insight into cross-talk between intra-amoebal pathogens.</title>
        <authorList>
            <person name="Gimenez G."/>
            <person name="Bertelli C."/>
            <person name="Moliner C."/>
            <person name="Robert C."/>
            <person name="Raoult D."/>
            <person name="Fournier P.E."/>
            <person name="Greub G."/>
        </authorList>
    </citation>
    <scope>NUCLEOTIDE SEQUENCE [LARGE SCALE GENOMIC DNA]</scope>
    <source>
        <strain evidence="2 3">LLAP12</strain>
    </source>
</reference>
<dbReference type="InterPro" id="IPR002110">
    <property type="entry name" value="Ankyrin_rpt"/>
</dbReference>
<dbReference type="Proteomes" id="UP000002770">
    <property type="component" value="Unassembled WGS sequence"/>
</dbReference>
<dbReference type="PROSITE" id="PS50297">
    <property type="entry name" value="ANK_REP_REGION"/>
    <property type="match status" value="1"/>
</dbReference>
<dbReference type="EMBL" id="JH413823">
    <property type="protein sequence ID" value="EHL30822.1"/>
    <property type="molecule type" value="Genomic_DNA"/>
</dbReference>
<evidence type="ECO:0000313" key="2">
    <source>
        <dbReference type="EMBL" id="EHL30822.1"/>
    </source>
</evidence>
<dbReference type="Pfam" id="PF12796">
    <property type="entry name" value="Ank_2"/>
    <property type="match status" value="1"/>
</dbReference>
<name>G9EPJ9_9GAMM</name>
<protein>
    <submittedName>
        <fullName evidence="2">Ankyrin repeat-containing protein</fullName>
    </submittedName>
</protein>
<dbReference type="OrthoDB" id="9812708at2"/>
<dbReference type="SUPFAM" id="SSF48403">
    <property type="entry name" value="Ankyrin repeat"/>
    <property type="match status" value="1"/>
</dbReference>